<accession>A0A418Y612</accession>
<comment type="caution">
    <text evidence="1">The sequence shown here is derived from an EMBL/GenBank/DDBJ whole genome shotgun (WGS) entry which is preliminary data.</text>
</comment>
<dbReference type="RefSeq" id="WP_119809813.1">
    <property type="nucleotide sequence ID" value="NZ_QYUP01000058.1"/>
</dbReference>
<reference evidence="1 2" key="1">
    <citation type="submission" date="2018-09" db="EMBL/GenBank/DDBJ databases">
        <authorList>
            <person name="Zhu H."/>
        </authorList>
    </citation>
    <scope>NUCLEOTIDE SEQUENCE [LARGE SCALE GENOMIC DNA]</scope>
    <source>
        <strain evidence="1 2">K1S02-61</strain>
    </source>
</reference>
<dbReference type="EMBL" id="QYUP01000058">
    <property type="protein sequence ID" value="RJG22523.1"/>
    <property type="molecule type" value="Genomic_DNA"/>
</dbReference>
<evidence type="ECO:0000313" key="1">
    <source>
        <dbReference type="EMBL" id="RJG22523.1"/>
    </source>
</evidence>
<organism evidence="1 2">
    <name type="scientific">Massilia cavernae</name>
    <dbReference type="NCBI Taxonomy" id="2320864"/>
    <lineage>
        <taxon>Bacteria</taxon>
        <taxon>Pseudomonadati</taxon>
        <taxon>Pseudomonadota</taxon>
        <taxon>Betaproteobacteria</taxon>
        <taxon>Burkholderiales</taxon>
        <taxon>Oxalobacteraceae</taxon>
        <taxon>Telluria group</taxon>
        <taxon>Massilia</taxon>
    </lineage>
</organism>
<dbReference type="OrthoDB" id="8481409at2"/>
<evidence type="ECO:0000313" key="2">
    <source>
        <dbReference type="Proteomes" id="UP000284006"/>
    </source>
</evidence>
<proteinExistence type="predicted"/>
<keyword evidence="2" id="KW-1185">Reference proteome</keyword>
<protein>
    <recommendedName>
        <fullName evidence="3">Four helix bundle protein</fullName>
    </recommendedName>
</protein>
<evidence type="ECO:0008006" key="3">
    <source>
        <dbReference type="Google" id="ProtNLM"/>
    </source>
</evidence>
<dbReference type="AlphaFoldDB" id="A0A418Y612"/>
<name>A0A418Y612_9BURK</name>
<gene>
    <name evidence="1" type="ORF">D3872_05350</name>
</gene>
<sequence>MSEFNNRISAQRKILYMVNSRAWQEELFSLASKAIDRWLIKNQLDSTCRLAVLVREAGAKLFFLANKSQEQVTEDYAMLVSEVAALSEAIQRELKCPS</sequence>
<dbReference type="Proteomes" id="UP000284006">
    <property type="component" value="Unassembled WGS sequence"/>
</dbReference>